<dbReference type="GO" id="GO:0012505">
    <property type="term" value="C:endomembrane system"/>
    <property type="evidence" value="ECO:0007669"/>
    <property type="project" value="UniProtKB-SubCell"/>
</dbReference>
<feature type="domain" description="Fatty acid hydroxylase" evidence="8">
    <location>
        <begin position="85"/>
        <end position="218"/>
    </location>
</feature>
<dbReference type="GO" id="GO:0008610">
    <property type="term" value="P:lipid biosynthetic process"/>
    <property type="evidence" value="ECO:0007669"/>
    <property type="project" value="InterPro"/>
</dbReference>
<dbReference type="PANTHER" id="PTHR21624:SF1">
    <property type="entry name" value="ALKYLGLYCEROL MONOOXYGENASE"/>
    <property type="match status" value="1"/>
</dbReference>
<comment type="caution">
    <text evidence="9">The sequence shown here is derived from an EMBL/GenBank/DDBJ whole genome shotgun (WGS) entry which is preliminary data.</text>
</comment>
<evidence type="ECO:0000256" key="5">
    <source>
        <dbReference type="ARBA" id="ARBA00023098"/>
    </source>
</evidence>
<evidence type="ECO:0000313" key="10">
    <source>
        <dbReference type="Proteomes" id="UP000005801"/>
    </source>
</evidence>
<dbReference type="EMBL" id="ABCS01000043">
    <property type="protein sequence ID" value="EDM77614.1"/>
    <property type="molecule type" value="Genomic_DNA"/>
</dbReference>
<accession>A6G966</accession>
<keyword evidence="3 7" id="KW-1133">Transmembrane helix</keyword>
<name>A6G966_9BACT</name>
<proteinExistence type="predicted"/>
<dbReference type="GO" id="GO:0050479">
    <property type="term" value="F:glyceryl-ether monooxygenase activity"/>
    <property type="evidence" value="ECO:0007669"/>
    <property type="project" value="TreeGrafter"/>
</dbReference>
<evidence type="ECO:0000256" key="1">
    <source>
        <dbReference type="ARBA" id="ARBA00004127"/>
    </source>
</evidence>
<comment type="subcellular location">
    <subcellularLocation>
        <location evidence="1">Endomembrane system</location>
        <topology evidence="1">Multi-pass membrane protein</topology>
    </subcellularLocation>
</comment>
<gene>
    <name evidence="9" type="ORF">PPSIR1_02978</name>
</gene>
<protein>
    <submittedName>
        <fullName evidence="9">Sterol desaturase-related protein</fullName>
    </submittedName>
</protein>
<dbReference type="GO" id="GO:0005506">
    <property type="term" value="F:iron ion binding"/>
    <property type="evidence" value="ECO:0007669"/>
    <property type="project" value="InterPro"/>
</dbReference>
<evidence type="ECO:0000259" key="8">
    <source>
        <dbReference type="Pfam" id="PF04116"/>
    </source>
</evidence>
<feature type="transmembrane region" description="Helical" evidence="7">
    <location>
        <begin position="301"/>
        <end position="320"/>
    </location>
</feature>
<dbReference type="Proteomes" id="UP000005801">
    <property type="component" value="Unassembled WGS sequence"/>
</dbReference>
<feature type="transmembrane region" description="Helical" evidence="7">
    <location>
        <begin position="359"/>
        <end position="378"/>
    </location>
</feature>
<evidence type="ECO:0000256" key="7">
    <source>
        <dbReference type="SAM" id="Phobius"/>
    </source>
</evidence>
<dbReference type="STRING" id="391625.PPSIR1_02978"/>
<dbReference type="AlphaFoldDB" id="A6G966"/>
<evidence type="ECO:0000256" key="3">
    <source>
        <dbReference type="ARBA" id="ARBA00022989"/>
    </source>
</evidence>
<dbReference type="Pfam" id="PF04116">
    <property type="entry name" value="FA_hydroxylase"/>
    <property type="match status" value="1"/>
</dbReference>
<keyword evidence="2 7" id="KW-0812">Transmembrane</keyword>
<dbReference type="eggNOG" id="COG3000">
    <property type="taxonomic scope" value="Bacteria"/>
</dbReference>
<evidence type="ECO:0000256" key="2">
    <source>
        <dbReference type="ARBA" id="ARBA00022692"/>
    </source>
</evidence>
<evidence type="ECO:0000256" key="6">
    <source>
        <dbReference type="ARBA" id="ARBA00023136"/>
    </source>
</evidence>
<dbReference type="InterPro" id="IPR006694">
    <property type="entry name" value="Fatty_acid_hydroxylase"/>
</dbReference>
<keyword evidence="5" id="KW-0443">Lipid metabolism</keyword>
<keyword evidence="10" id="KW-1185">Reference proteome</keyword>
<feature type="transmembrane region" description="Helical" evidence="7">
    <location>
        <begin position="136"/>
        <end position="157"/>
    </location>
</feature>
<dbReference type="PANTHER" id="PTHR21624">
    <property type="entry name" value="STEROL DESATURASE-RELATED PROTEIN"/>
    <property type="match status" value="1"/>
</dbReference>
<feature type="transmembrane region" description="Helical" evidence="7">
    <location>
        <begin position="46"/>
        <end position="68"/>
    </location>
</feature>
<dbReference type="OrthoDB" id="5291790at2"/>
<evidence type="ECO:0000256" key="4">
    <source>
        <dbReference type="ARBA" id="ARBA00023002"/>
    </source>
</evidence>
<feature type="transmembrane region" description="Helical" evidence="7">
    <location>
        <begin position="80"/>
        <end position="99"/>
    </location>
</feature>
<evidence type="ECO:0000313" key="9">
    <source>
        <dbReference type="EMBL" id="EDM77614.1"/>
    </source>
</evidence>
<reference evidence="9 10" key="1">
    <citation type="submission" date="2007-06" db="EMBL/GenBank/DDBJ databases">
        <authorList>
            <person name="Shimkets L."/>
            <person name="Ferriera S."/>
            <person name="Johnson J."/>
            <person name="Kravitz S."/>
            <person name="Beeson K."/>
            <person name="Sutton G."/>
            <person name="Rogers Y.-H."/>
            <person name="Friedman R."/>
            <person name="Frazier M."/>
            <person name="Venter J.C."/>
        </authorList>
    </citation>
    <scope>NUCLEOTIDE SEQUENCE [LARGE SCALE GENOMIC DNA]</scope>
    <source>
        <strain evidence="9 10">SIR-1</strain>
    </source>
</reference>
<keyword evidence="6 7" id="KW-0472">Membrane</keyword>
<feature type="transmembrane region" description="Helical" evidence="7">
    <location>
        <begin position="326"/>
        <end position="347"/>
    </location>
</feature>
<dbReference type="GO" id="GO:0016020">
    <property type="term" value="C:membrane"/>
    <property type="evidence" value="ECO:0007669"/>
    <property type="project" value="GOC"/>
</dbReference>
<organism evidence="9 10">
    <name type="scientific">Plesiocystis pacifica SIR-1</name>
    <dbReference type="NCBI Taxonomy" id="391625"/>
    <lineage>
        <taxon>Bacteria</taxon>
        <taxon>Pseudomonadati</taxon>
        <taxon>Myxococcota</taxon>
        <taxon>Polyangia</taxon>
        <taxon>Nannocystales</taxon>
        <taxon>Nannocystaceae</taxon>
        <taxon>Plesiocystis</taxon>
    </lineage>
</organism>
<dbReference type="RefSeq" id="WP_006973261.1">
    <property type="nucleotide sequence ID" value="NZ_ABCS01000043.1"/>
</dbReference>
<dbReference type="GO" id="GO:0006643">
    <property type="term" value="P:membrane lipid metabolic process"/>
    <property type="evidence" value="ECO:0007669"/>
    <property type="project" value="TreeGrafter"/>
</dbReference>
<keyword evidence="4" id="KW-0560">Oxidoreductase</keyword>
<feature type="transmembrane region" description="Helical" evidence="7">
    <location>
        <begin position="384"/>
        <end position="405"/>
    </location>
</feature>
<sequence>MVSLVSLAIPFFFLLIGVELLASRLMKRRVYRLNDSIDDLNCGTISQLRGIFTKVITFGAYLLCFAFGRETLGLPELGADRWYTWVLALLGVDFAYYWFHRWSHEVNFLWAAHVVHHQSEEYNLAVALRQSAIQGMFSFFVYLPLALVGVPPALYVLSKEINLIYQFWIHTRLIKRMGPFGWVFNTPSHHRVHHGADPKYLDRNYAGVLIIWDRMFGTFLAEEEEPTYGTTKPLARWNPLWANFDYWAQLVRQARTMDRTRDKLWLFFAHPGWRPEQPEPNPPEVRGRALFDADTSPARKAYLFAQYLGMLVVTVGLLFGGEHLDLAANIMLSVWITASAVAIGVGFENRPSFAWLEATRLLLLPAMAAAILVPMLSWGPTAMAAVGAAAGFALLSLLPLAVGWLSAPAIASEAPDPSAAE</sequence>
<dbReference type="InterPro" id="IPR051689">
    <property type="entry name" value="Sterol_desaturase/TMEM195"/>
</dbReference>